<name>A0A1H8SC17_9SPHI</name>
<sequence length="31" mass="3430">MKTFYNPLIAVMIALQEHTVTVIQALANLVS</sequence>
<gene>
    <name evidence="1" type="ORF">SAMN05192574_11285</name>
</gene>
<dbReference type="EMBL" id="FOCL01000012">
    <property type="protein sequence ID" value="SEO76056.1"/>
    <property type="molecule type" value="Genomic_DNA"/>
</dbReference>
<protein>
    <submittedName>
        <fullName evidence="1">Uncharacterized protein</fullName>
    </submittedName>
</protein>
<proteinExistence type="predicted"/>
<accession>A0A1H8SC17</accession>
<evidence type="ECO:0000313" key="2">
    <source>
        <dbReference type="Proteomes" id="UP000198942"/>
    </source>
</evidence>
<keyword evidence="2" id="KW-1185">Reference proteome</keyword>
<organism evidence="1 2">
    <name type="scientific">Mucilaginibacter gossypiicola</name>
    <dbReference type="NCBI Taxonomy" id="551995"/>
    <lineage>
        <taxon>Bacteria</taxon>
        <taxon>Pseudomonadati</taxon>
        <taxon>Bacteroidota</taxon>
        <taxon>Sphingobacteriia</taxon>
        <taxon>Sphingobacteriales</taxon>
        <taxon>Sphingobacteriaceae</taxon>
        <taxon>Mucilaginibacter</taxon>
    </lineage>
</organism>
<dbReference type="AlphaFoldDB" id="A0A1H8SC17"/>
<dbReference type="Proteomes" id="UP000198942">
    <property type="component" value="Unassembled WGS sequence"/>
</dbReference>
<evidence type="ECO:0000313" key="1">
    <source>
        <dbReference type="EMBL" id="SEO76056.1"/>
    </source>
</evidence>
<reference evidence="2" key="1">
    <citation type="submission" date="2016-10" db="EMBL/GenBank/DDBJ databases">
        <authorList>
            <person name="Varghese N."/>
            <person name="Submissions S."/>
        </authorList>
    </citation>
    <scope>NUCLEOTIDE SEQUENCE [LARGE SCALE GENOMIC DNA]</scope>
    <source>
        <strain evidence="2">Gh-48</strain>
    </source>
</reference>